<dbReference type="GO" id="GO:0003676">
    <property type="term" value="F:nucleic acid binding"/>
    <property type="evidence" value="ECO:0007669"/>
    <property type="project" value="InterPro"/>
</dbReference>
<evidence type="ECO:0000313" key="1">
    <source>
        <dbReference type="EMBL" id="CAI9725045.1"/>
    </source>
</evidence>
<accession>A0AA36F5Q1</accession>
<name>A0AA36F5Q1_OCTVU</name>
<reference evidence="1" key="1">
    <citation type="submission" date="2023-08" db="EMBL/GenBank/DDBJ databases">
        <authorList>
            <person name="Alioto T."/>
            <person name="Alioto T."/>
            <person name="Gomez Garrido J."/>
        </authorList>
    </citation>
    <scope>NUCLEOTIDE SEQUENCE</scope>
</reference>
<evidence type="ECO:0000313" key="2">
    <source>
        <dbReference type="Proteomes" id="UP001162480"/>
    </source>
</evidence>
<dbReference type="Proteomes" id="UP001162480">
    <property type="component" value="Chromosome 6"/>
</dbReference>
<gene>
    <name evidence="1" type="ORF">OCTVUL_1B007409</name>
</gene>
<dbReference type="EMBL" id="OX597819">
    <property type="protein sequence ID" value="CAI9725045.1"/>
    <property type="molecule type" value="Genomic_DNA"/>
</dbReference>
<sequence length="95" mass="10910">MEWPPSSPDLNPIENLYEGGKQYNSKVELWDAIQSITAAVSPDQIGKLTNSMDNRLVKLIEKNGLYINIFTNYCGMKKDVVSLKLFGRRHCRMFQ</sequence>
<proteinExistence type="predicted"/>
<dbReference type="AlphaFoldDB" id="A0AA36F5Q1"/>
<organism evidence="1 2">
    <name type="scientific">Octopus vulgaris</name>
    <name type="common">Common octopus</name>
    <dbReference type="NCBI Taxonomy" id="6645"/>
    <lineage>
        <taxon>Eukaryota</taxon>
        <taxon>Metazoa</taxon>
        <taxon>Spiralia</taxon>
        <taxon>Lophotrochozoa</taxon>
        <taxon>Mollusca</taxon>
        <taxon>Cephalopoda</taxon>
        <taxon>Coleoidea</taxon>
        <taxon>Octopodiformes</taxon>
        <taxon>Octopoda</taxon>
        <taxon>Incirrata</taxon>
        <taxon>Octopodidae</taxon>
        <taxon>Octopus</taxon>
    </lineage>
</organism>
<protein>
    <submittedName>
        <fullName evidence="1">Uncharacterized protein</fullName>
    </submittedName>
</protein>
<dbReference type="InterPro" id="IPR036397">
    <property type="entry name" value="RNaseH_sf"/>
</dbReference>
<keyword evidence="2" id="KW-1185">Reference proteome</keyword>
<dbReference type="Gene3D" id="3.30.420.10">
    <property type="entry name" value="Ribonuclease H-like superfamily/Ribonuclease H"/>
    <property type="match status" value="1"/>
</dbReference>